<keyword evidence="6 7" id="KW-0472">Membrane</keyword>
<reference evidence="10" key="1">
    <citation type="submission" date="2009-09" db="EMBL/GenBank/DDBJ databases">
        <title>The complete genome of Nakamurella multipartita DSM 44233.</title>
        <authorList>
            <consortium name="US DOE Joint Genome Institute (JGI-PGF)"/>
            <person name="Lucas S."/>
            <person name="Copeland A."/>
            <person name="Lapidus A."/>
            <person name="Glavina del Rio T."/>
            <person name="Dalin E."/>
            <person name="Tice H."/>
            <person name="Bruce D."/>
            <person name="Goodwin L."/>
            <person name="Pitluck S."/>
            <person name="Kyrpides N."/>
            <person name="Mavromatis K."/>
            <person name="Ivanova N."/>
            <person name="Ovchinnikova G."/>
            <person name="Sims D."/>
            <person name="Meincke L."/>
            <person name="Brettin T."/>
            <person name="Detter J.C."/>
            <person name="Han C."/>
            <person name="Larimer F."/>
            <person name="Land M."/>
            <person name="Hauser L."/>
            <person name="Markowitz V."/>
            <person name="Cheng J.-F."/>
            <person name="Hugenholtz P."/>
            <person name="Woyke T."/>
            <person name="Wu D."/>
            <person name="Klenk H.-P."/>
            <person name="Eisen J.A."/>
        </authorList>
    </citation>
    <scope>NUCLEOTIDE SEQUENCE [LARGE SCALE GENOMIC DNA]</scope>
    <source>
        <strain evidence="10">ATCC 700099 / DSM 44233 / CIP 104796 / JCM 9543 / NBRC 105858 / Y-104</strain>
    </source>
</reference>
<keyword evidence="3" id="KW-1003">Cell membrane</keyword>
<dbReference type="HOGENOM" id="CLU_064906_1_1_11"/>
<dbReference type="GO" id="GO:0005886">
    <property type="term" value="C:plasma membrane"/>
    <property type="evidence" value="ECO:0007669"/>
    <property type="project" value="UniProtKB-SubCell"/>
</dbReference>
<evidence type="ECO:0000256" key="1">
    <source>
        <dbReference type="ARBA" id="ARBA00004651"/>
    </source>
</evidence>
<proteinExistence type="inferred from homology"/>
<dbReference type="Proteomes" id="UP000002218">
    <property type="component" value="Chromosome"/>
</dbReference>
<dbReference type="KEGG" id="nml:Namu_1723"/>
<comment type="subcellular location">
    <subcellularLocation>
        <location evidence="1">Cell membrane</location>
        <topology evidence="1">Multi-pass membrane protein</topology>
    </subcellularLocation>
</comment>
<dbReference type="PANTHER" id="PTHR30506">
    <property type="entry name" value="INNER MEMBRANE PROTEIN"/>
    <property type="match status" value="1"/>
</dbReference>
<dbReference type="eggNOG" id="COG2860">
    <property type="taxonomic scope" value="Bacteria"/>
</dbReference>
<evidence type="ECO:0000256" key="2">
    <source>
        <dbReference type="ARBA" id="ARBA00008193"/>
    </source>
</evidence>
<evidence type="ECO:0000256" key="4">
    <source>
        <dbReference type="ARBA" id="ARBA00022692"/>
    </source>
</evidence>
<feature type="transmembrane region" description="Helical" evidence="7">
    <location>
        <begin position="118"/>
        <end position="141"/>
    </location>
</feature>
<evidence type="ECO:0000313" key="10">
    <source>
        <dbReference type="Proteomes" id="UP000002218"/>
    </source>
</evidence>
<evidence type="ECO:0000259" key="8">
    <source>
        <dbReference type="Pfam" id="PF03458"/>
    </source>
</evidence>
<evidence type="ECO:0000256" key="6">
    <source>
        <dbReference type="ARBA" id="ARBA00023136"/>
    </source>
</evidence>
<protein>
    <recommendedName>
        <fullName evidence="8">Glycine transporter domain-containing protein</fullName>
    </recommendedName>
</protein>
<reference evidence="9 10" key="2">
    <citation type="journal article" date="2010" name="Stand. Genomic Sci.">
        <title>Complete genome sequence of Nakamurella multipartita type strain (Y-104).</title>
        <authorList>
            <person name="Tice H."/>
            <person name="Mayilraj S."/>
            <person name="Sims D."/>
            <person name="Lapidus A."/>
            <person name="Nolan M."/>
            <person name="Lucas S."/>
            <person name="Glavina Del Rio T."/>
            <person name="Copeland A."/>
            <person name="Cheng J.F."/>
            <person name="Meincke L."/>
            <person name="Bruce D."/>
            <person name="Goodwin L."/>
            <person name="Pitluck S."/>
            <person name="Ivanova N."/>
            <person name="Mavromatis K."/>
            <person name="Ovchinnikova G."/>
            <person name="Pati A."/>
            <person name="Chen A."/>
            <person name="Palaniappan K."/>
            <person name="Land M."/>
            <person name="Hauser L."/>
            <person name="Chang Y.J."/>
            <person name="Jeffries C.D."/>
            <person name="Detter J.C."/>
            <person name="Brettin T."/>
            <person name="Rohde M."/>
            <person name="Goker M."/>
            <person name="Bristow J."/>
            <person name="Eisen J.A."/>
            <person name="Markowitz V."/>
            <person name="Hugenholtz P."/>
            <person name="Kyrpides N.C."/>
            <person name="Klenk H.P."/>
            <person name="Chen F."/>
        </authorList>
    </citation>
    <scope>NUCLEOTIDE SEQUENCE [LARGE SCALE GENOMIC DNA]</scope>
    <source>
        <strain evidence="10">ATCC 700099 / DSM 44233 / CIP 104796 / JCM 9543 / NBRC 105858 / Y-104</strain>
    </source>
</reference>
<dbReference type="InParanoid" id="C8XG02"/>
<keyword evidence="10" id="KW-1185">Reference proteome</keyword>
<evidence type="ECO:0000256" key="5">
    <source>
        <dbReference type="ARBA" id="ARBA00022989"/>
    </source>
</evidence>
<comment type="similarity">
    <text evidence="2">Belongs to the UPF0126 family.</text>
</comment>
<accession>C8XG02</accession>
<keyword evidence="4 7" id="KW-0812">Transmembrane</keyword>
<dbReference type="EMBL" id="CP001737">
    <property type="protein sequence ID" value="ACV78113.1"/>
    <property type="molecule type" value="Genomic_DNA"/>
</dbReference>
<feature type="transmembrane region" description="Helical" evidence="7">
    <location>
        <begin position="92"/>
        <end position="111"/>
    </location>
</feature>
<dbReference type="PANTHER" id="PTHR30506:SF3">
    <property type="entry name" value="UPF0126 INNER MEMBRANE PROTEIN YADS-RELATED"/>
    <property type="match status" value="1"/>
</dbReference>
<evidence type="ECO:0000256" key="7">
    <source>
        <dbReference type="SAM" id="Phobius"/>
    </source>
</evidence>
<dbReference type="AlphaFoldDB" id="C8XG02"/>
<feature type="transmembrane region" description="Helical" evidence="7">
    <location>
        <begin position="66"/>
        <end position="86"/>
    </location>
</feature>
<evidence type="ECO:0000256" key="3">
    <source>
        <dbReference type="ARBA" id="ARBA00022475"/>
    </source>
</evidence>
<gene>
    <name evidence="9" type="ordered locus">Namu_1723</name>
</gene>
<organism evidence="9 10">
    <name type="scientific">Nakamurella multipartita (strain ATCC 700099 / DSM 44233 / CIP 104796 / JCM 9543 / NBRC 105858 / Y-104)</name>
    <name type="common">Microsphaera multipartita</name>
    <dbReference type="NCBI Taxonomy" id="479431"/>
    <lineage>
        <taxon>Bacteria</taxon>
        <taxon>Bacillati</taxon>
        <taxon>Actinomycetota</taxon>
        <taxon>Actinomycetes</taxon>
        <taxon>Nakamurellales</taxon>
        <taxon>Nakamurellaceae</taxon>
        <taxon>Nakamurella</taxon>
    </lineage>
</organism>
<feature type="transmembrane region" description="Helical" evidence="7">
    <location>
        <begin position="32"/>
        <end position="54"/>
    </location>
</feature>
<name>C8XG02_NAKMY</name>
<feature type="domain" description="Glycine transporter" evidence="8">
    <location>
        <begin position="9"/>
        <end position="83"/>
    </location>
</feature>
<keyword evidence="5 7" id="KW-1133">Transmembrane helix</keyword>
<sequence>MTAGRLLTAADLAATCLFAIEGAIVARYADLDVFGILVIGFVSALVGGIIRDVLIGYTPPASLRSAIYPLTAFVGAGAVIALDQFVERVPVALLQFTDAAGLALFAVVGATKAVDFKINGFVATLLGAVSAVGGGVVRDLLLNVVPGILRQDIYAVAALAGAAVTVLALRWRMPRAAAMSIGLAVCFLLRIVSVWQGWHLPRL</sequence>
<feature type="domain" description="Glycine transporter" evidence="8">
    <location>
        <begin position="96"/>
        <end position="168"/>
    </location>
</feature>
<dbReference type="InterPro" id="IPR005115">
    <property type="entry name" value="Gly_transporter"/>
</dbReference>
<feature type="transmembrane region" description="Helical" evidence="7">
    <location>
        <begin position="176"/>
        <end position="198"/>
    </location>
</feature>
<dbReference type="STRING" id="479431.Namu_1723"/>
<feature type="transmembrane region" description="Helical" evidence="7">
    <location>
        <begin position="153"/>
        <end position="169"/>
    </location>
</feature>
<dbReference type="Pfam" id="PF03458">
    <property type="entry name" value="Gly_transporter"/>
    <property type="match status" value="2"/>
</dbReference>
<evidence type="ECO:0000313" key="9">
    <source>
        <dbReference type="EMBL" id="ACV78113.1"/>
    </source>
</evidence>